<dbReference type="InterPro" id="IPR036976">
    <property type="entry name" value="RimM_N_sf"/>
</dbReference>
<comment type="function">
    <text evidence="5">An accessory protein needed during the final step in the assembly of 30S ribosomal subunit, possibly for assembly of the head region. Essential for efficient processing of 16S rRNA. May be needed both before and after RbfA during the maturation of 16S rRNA. It has affinity for free ribosomal 30S subunits but not for 70S ribosomes.</text>
</comment>
<dbReference type="InterPro" id="IPR011961">
    <property type="entry name" value="RimM"/>
</dbReference>
<organism evidence="9 10">
    <name type="scientific">Ahrensia kielensis</name>
    <dbReference type="NCBI Taxonomy" id="76980"/>
    <lineage>
        <taxon>Bacteria</taxon>
        <taxon>Pseudomonadati</taxon>
        <taxon>Pseudomonadota</taxon>
        <taxon>Alphaproteobacteria</taxon>
        <taxon>Hyphomicrobiales</taxon>
        <taxon>Ahrensiaceae</taxon>
        <taxon>Ahrensia</taxon>
    </lineage>
</organism>
<dbReference type="Pfam" id="PF01782">
    <property type="entry name" value="RimM"/>
    <property type="match status" value="1"/>
</dbReference>
<evidence type="ECO:0000256" key="5">
    <source>
        <dbReference type="HAMAP-Rule" id="MF_00014"/>
    </source>
</evidence>
<feature type="domain" description="RimM N-terminal" evidence="7">
    <location>
        <begin position="12"/>
        <end position="90"/>
    </location>
</feature>
<keyword evidence="1 5" id="KW-0963">Cytoplasm</keyword>
<accession>A0ABU9T8I0</accession>
<dbReference type="EMBL" id="JBBMQO010000007">
    <property type="protein sequence ID" value="MEM5502436.1"/>
    <property type="molecule type" value="Genomic_DNA"/>
</dbReference>
<dbReference type="RefSeq" id="WP_342848756.1">
    <property type="nucleotide sequence ID" value="NZ_JBBMQO010000007.1"/>
</dbReference>
<dbReference type="Gene3D" id="2.30.30.240">
    <property type="entry name" value="PRC-barrel domain"/>
    <property type="match status" value="1"/>
</dbReference>
<dbReference type="InterPro" id="IPR011033">
    <property type="entry name" value="PRC_barrel-like_sf"/>
</dbReference>
<dbReference type="Gene3D" id="2.40.30.60">
    <property type="entry name" value="RimM"/>
    <property type="match status" value="1"/>
</dbReference>
<dbReference type="HAMAP" id="MF_00014">
    <property type="entry name" value="Ribosome_mat_RimM"/>
    <property type="match status" value="1"/>
</dbReference>
<evidence type="ECO:0000313" key="9">
    <source>
        <dbReference type="EMBL" id="MEM5502436.1"/>
    </source>
</evidence>
<sequence length="203" mass="21836">MSKNDLENPVLLGVIGAAHGIKGQCRVKSYTGDPEALGDYGTLYAEDGRAFDVADIRSAKNVVVVTFSQVKDRNAAEALNGTELYVDREQLPDDMLDDDEFYVEDLIGMDVLDAAGTHIGAVMAVPNFGAGDMVEIAMLNENGGLSNKTDLYPFTKAVVPTIDMERWAITLVPPSEIIVPPEGSKEREGDPDNEGLDAEGSEE</sequence>
<reference evidence="9 10" key="1">
    <citation type="submission" date="2024-03" db="EMBL/GenBank/DDBJ databases">
        <title>Community enrichment and isolation of bacterial strains for fucoidan degradation.</title>
        <authorList>
            <person name="Sichert A."/>
        </authorList>
    </citation>
    <scope>NUCLEOTIDE SEQUENCE [LARGE SCALE GENOMIC DNA]</scope>
    <source>
        <strain evidence="9 10">AS62</strain>
    </source>
</reference>
<dbReference type="InterPro" id="IPR009000">
    <property type="entry name" value="Transl_B-barrel_sf"/>
</dbReference>
<feature type="compositionally biased region" description="Acidic residues" evidence="6">
    <location>
        <begin position="191"/>
        <end position="203"/>
    </location>
</feature>
<dbReference type="SUPFAM" id="SSF50447">
    <property type="entry name" value="Translation proteins"/>
    <property type="match status" value="1"/>
</dbReference>
<evidence type="ECO:0000256" key="2">
    <source>
        <dbReference type="ARBA" id="ARBA00022517"/>
    </source>
</evidence>
<evidence type="ECO:0000256" key="1">
    <source>
        <dbReference type="ARBA" id="ARBA00022490"/>
    </source>
</evidence>
<dbReference type="SUPFAM" id="SSF50346">
    <property type="entry name" value="PRC-barrel domain"/>
    <property type="match status" value="1"/>
</dbReference>
<keyword evidence="10" id="KW-1185">Reference proteome</keyword>
<comment type="similarity">
    <text evidence="5">Belongs to the RimM family.</text>
</comment>
<evidence type="ECO:0000256" key="3">
    <source>
        <dbReference type="ARBA" id="ARBA00022552"/>
    </source>
</evidence>
<dbReference type="PANTHER" id="PTHR33692">
    <property type="entry name" value="RIBOSOME MATURATION FACTOR RIMM"/>
    <property type="match status" value="1"/>
</dbReference>
<keyword evidence="3 5" id="KW-0698">rRNA processing</keyword>
<comment type="caution">
    <text evidence="9">The sequence shown here is derived from an EMBL/GenBank/DDBJ whole genome shotgun (WGS) entry which is preliminary data.</text>
</comment>
<dbReference type="InterPro" id="IPR002676">
    <property type="entry name" value="RimM_N"/>
</dbReference>
<evidence type="ECO:0000313" key="10">
    <source>
        <dbReference type="Proteomes" id="UP001477870"/>
    </source>
</evidence>
<evidence type="ECO:0000259" key="7">
    <source>
        <dbReference type="Pfam" id="PF01782"/>
    </source>
</evidence>
<proteinExistence type="inferred from homology"/>
<evidence type="ECO:0000256" key="4">
    <source>
        <dbReference type="ARBA" id="ARBA00023186"/>
    </source>
</evidence>
<gene>
    <name evidence="5 9" type="primary">rimM</name>
    <name evidence="9" type="ORF">WNY59_12650</name>
</gene>
<dbReference type="Pfam" id="PF24986">
    <property type="entry name" value="PRC_RimM"/>
    <property type="match status" value="1"/>
</dbReference>
<dbReference type="NCBIfam" id="TIGR02273">
    <property type="entry name" value="16S_RimM"/>
    <property type="match status" value="1"/>
</dbReference>
<comment type="subcellular location">
    <subcellularLocation>
        <location evidence="5">Cytoplasm</location>
    </subcellularLocation>
</comment>
<dbReference type="InterPro" id="IPR056792">
    <property type="entry name" value="PRC_RimM"/>
</dbReference>
<name>A0ABU9T8I0_9HYPH</name>
<protein>
    <recommendedName>
        <fullName evidence="5">Ribosome maturation factor RimM</fullName>
    </recommendedName>
</protein>
<keyword evidence="2 5" id="KW-0690">Ribosome biogenesis</keyword>
<keyword evidence="4 5" id="KW-0143">Chaperone</keyword>
<comment type="domain">
    <text evidence="5">The PRC barrel domain binds ribosomal protein uS19.</text>
</comment>
<comment type="subunit">
    <text evidence="5">Binds ribosomal protein uS19.</text>
</comment>
<evidence type="ECO:0000256" key="6">
    <source>
        <dbReference type="SAM" id="MobiDB-lite"/>
    </source>
</evidence>
<feature type="domain" description="Ribosome maturation factor RimM PRC barrel" evidence="8">
    <location>
        <begin position="104"/>
        <end position="176"/>
    </location>
</feature>
<dbReference type="Proteomes" id="UP001477870">
    <property type="component" value="Unassembled WGS sequence"/>
</dbReference>
<feature type="region of interest" description="Disordered" evidence="6">
    <location>
        <begin position="177"/>
        <end position="203"/>
    </location>
</feature>
<evidence type="ECO:0000259" key="8">
    <source>
        <dbReference type="Pfam" id="PF24986"/>
    </source>
</evidence>
<dbReference type="PANTHER" id="PTHR33692:SF1">
    <property type="entry name" value="RIBOSOME MATURATION FACTOR RIMM"/>
    <property type="match status" value="1"/>
</dbReference>